<comment type="caution">
    <text evidence="2">The sequence shown here is derived from an EMBL/GenBank/DDBJ whole genome shotgun (WGS) entry which is preliminary data.</text>
</comment>
<proteinExistence type="predicted"/>
<organism evidence="2">
    <name type="scientific">Populus alba</name>
    <name type="common">White poplar</name>
    <dbReference type="NCBI Taxonomy" id="43335"/>
    <lineage>
        <taxon>Eukaryota</taxon>
        <taxon>Viridiplantae</taxon>
        <taxon>Streptophyta</taxon>
        <taxon>Embryophyta</taxon>
        <taxon>Tracheophyta</taxon>
        <taxon>Spermatophyta</taxon>
        <taxon>Magnoliopsida</taxon>
        <taxon>eudicotyledons</taxon>
        <taxon>Gunneridae</taxon>
        <taxon>Pentapetalae</taxon>
        <taxon>rosids</taxon>
        <taxon>fabids</taxon>
        <taxon>Malpighiales</taxon>
        <taxon>Salicaceae</taxon>
        <taxon>Saliceae</taxon>
        <taxon>Populus</taxon>
    </lineage>
</organism>
<reference evidence="2" key="1">
    <citation type="submission" date="2018-10" db="EMBL/GenBank/DDBJ databases">
        <title>Population genomic analysis revealed the cold adaptation of white poplar.</title>
        <authorList>
            <person name="Liu Y.-J."/>
        </authorList>
    </citation>
    <scope>NUCLEOTIDE SEQUENCE [LARGE SCALE GENOMIC DNA]</scope>
    <source>
        <strain evidence="2">PAL-ZL1</strain>
    </source>
</reference>
<protein>
    <submittedName>
        <fullName evidence="2">Uncharacterized protein</fullName>
    </submittedName>
</protein>
<dbReference type="AlphaFoldDB" id="A0A4U5PKU5"/>
<sequence length="102" mass="11467">MGSDLNPLDMDSVLQQKIFQVLDSVLPLFFFSMDGLGGLGFTLFLILLGWTWWALLLLSLAARFWQLVGPDLSLAAKFWQLILSCCLVSAALFVMLSSPYRY</sequence>
<gene>
    <name evidence="2" type="ORF">D5086_0000210940</name>
</gene>
<evidence type="ECO:0000256" key="1">
    <source>
        <dbReference type="SAM" id="Phobius"/>
    </source>
</evidence>
<evidence type="ECO:0000313" key="2">
    <source>
        <dbReference type="EMBL" id="TKR97449.1"/>
    </source>
</evidence>
<accession>A0A4U5PKU5</accession>
<keyword evidence="1" id="KW-0472">Membrane</keyword>
<feature type="transmembrane region" description="Helical" evidence="1">
    <location>
        <begin position="36"/>
        <end position="58"/>
    </location>
</feature>
<keyword evidence="1" id="KW-1133">Transmembrane helix</keyword>
<keyword evidence="1" id="KW-0812">Transmembrane</keyword>
<feature type="transmembrane region" description="Helical" evidence="1">
    <location>
        <begin position="78"/>
        <end position="96"/>
    </location>
</feature>
<dbReference type="EMBL" id="RCHU01000718">
    <property type="protein sequence ID" value="TKR97449.1"/>
    <property type="molecule type" value="Genomic_DNA"/>
</dbReference>
<name>A0A4U5PKU5_POPAL</name>